<feature type="compositionally biased region" description="Basic and acidic residues" evidence="1">
    <location>
        <begin position="187"/>
        <end position="222"/>
    </location>
</feature>
<dbReference type="EMBL" id="CAJVPV010013726">
    <property type="protein sequence ID" value="CAG8679932.1"/>
    <property type="molecule type" value="Genomic_DNA"/>
</dbReference>
<feature type="region of interest" description="Disordered" evidence="1">
    <location>
        <begin position="1"/>
        <end position="241"/>
    </location>
</feature>
<comment type="caution">
    <text evidence="2">The sequence shown here is derived from an EMBL/GenBank/DDBJ whole genome shotgun (WGS) entry which is preliminary data.</text>
</comment>
<accession>A0A9N9HEV2</accession>
<feature type="compositionally biased region" description="Basic and acidic residues" evidence="1">
    <location>
        <begin position="147"/>
        <end position="161"/>
    </location>
</feature>
<feature type="compositionally biased region" description="Polar residues" evidence="1">
    <location>
        <begin position="177"/>
        <end position="186"/>
    </location>
</feature>
<reference evidence="2" key="1">
    <citation type="submission" date="2021-06" db="EMBL/GenBank/DDBJ databases">
        <authorList>
            <person name="Kallberg Y."/>
            <person name="Tangrot J."/>
            <person name="Rosling A."/>
        </authorList>
    </citation>
    <scope>NUCLEOTIDE SEQUENCE</scope>
    <source>
        <strain evidence="2">CL551</strain>
    </source>
</reference>
<evidence type="ECO:0000313" key="2">
    <source>
        <dbReference type="EMBL" id="CAG8679932.1"/>
    </source>
</evidence>
<name>A0A9N9HEV2_9GLOM</name>
<feature type="compositionally biased region" description="Basic and acidic residues" evidence="1">
    <location>
        <begin position="46"/>
        <end position="55"/>
    </location>
</feature>
<feature type="compositionally biased region" description="Acidic residues" evidence="1">
    <location>
        <begin position="113"/>
        <end position="132"/>
    </location>
</feature>
<protein>
    <submittedName>
        <fullName evidence="2">1969_t:CDS:1</fullName>
    </submittedName>
</protein>
<organism evidence="2 3">
    <name type="scientific">Acaulospora morrowiae</name>
    <dbReference type="NCBI Taxonomy" id="94023"/>
    <lineage>
        <taxon>Eukaryota</taxon>
        <taxon>Fungi</taxon>
        <taxon>Fungi incertae sedis</taxon>
        <taxon>Mucoromycota</taxon>
        <taxon>Glomeromycotina</taxon>
        <taxon>Glomeromycetes</taxon>
        <taxon>Diversisporales</taxon>
        <taxon>Acaulosporaceae</taxon>
        <taxon>Acaulospora</taxon>
    </lineage>
</organism>
<dbReference type="Proteomes" id="UP000789342">
    <property type="component" value="Unassembled WGS sequence"/>
</dbReference>
<dbReference type="AlphaFoldDB" id="A0A9N9HEV2"/>
<proteinExistence type="predicted"/>
<evidence type="ECO:0000313" key="3">
    <source>
        <dbReference type="Proteomes" id="UP000789342"/>
    </source>
</evidence>
<keyword evidence="3" id="KW-1185">Reference proteome</keyword>
<sequence length="360" mass="41111">MKVKQEVNKGIKKMKRFLKSGSSNVSEKTLESERSSMNDMTSLGKHGNESDERTNGESFDQAAEEHSGTDSDEDQETSDENSTTGTDHAEHEFDRKDKIENDETNIIEHAKDDNDDNDDNEINYEESMDENDHDLQGSLSIENEDSALDKDQRDDNDHDIKSSTINSGKPEKLDKSPITQSSIATSEDQRTHLSEPDDKNENVEEKESSISKSWDEESQKDEAGDEWNSPNSDPPAWKYPDELPRLKNIEKHSKDDQVKLLTSSSFPANRKQHLTPVRRGLSPEQFENGVYIGDPNQLPPMGIAFYMFGLYIESAFVNIADKIRVIDRISGVPISNWFLWLFSLKSWMNIRDDDDRRMLE</sequence>
<dbReference type="OrthoDB" id="2395020at2759"/>
<evidence type="ECO:0000256" key="1">
    <source>
        <dbReference type="SAM" id="MobiDB-lite"/>
    </source>
</evidence>
<feature type="compositionally biased region" description="Basic and acidic residues" evidence="1">
    <location>
        <begin position="87"/>
        <end position="112"/>
    </location>
</feature>
<gene>
    <name evidence="2" type="ORF">AMORRO_LOCUS11200</name>
</gene>
<feature type="compositionally biased region" description="Acidic residues" evidence="1">
    <location>
        <begin position="70"/>
        <end position="79"/>
    </location>
</feature>